<sequence length="36" mass="4150">MELIIVLLRQQLSTRWQQFVTSGLFRNQSGPVSKTS</sequence>
<reference evidence="1" key="1">
    <citation type="submission" date="2014-11" db="EMBL/GenBank/DDBJ databases">
        <authorList>
            <person name="Amaro Gonzalez C."/>
        </authorList>
    </citation>
    <scope>NUCLEOTIDE SEQUENCE</scope>
</reference>
<organism evidence="1">
    <name type="scientific">Anguilla anguilla</name>
    <name type="common">European freshwater eel</name>
    <name type="synonym">Muraena anguilla</name>
    <dbReference type="NCBI Taxonomy" id="7936"/>
    <lineage>
        <taxon>Eukaryota</taxon>
        <taxon>Metazoa</taxon>
        <taxon>Chordata</taxon>
        <taxon>Craniata</taxon>
        <taxon>Vertebrata</taxon>
        <taxon>Euteleostomi</taxon>
        <taxon>Actinopterygii</taxon>
        <taxon>Neopterygii</taxon>
        <taxon>Teleostei</taxon>
        <taxon>Anguilliformes</taxon>
        <taxon>Anguillidae</taxon>
        <taxon>Anguilla</taxon>
    </lineage>
</organism>
<protein>
    <submittedName>
        <fullName evidence="1">Uncharacterized protein</fullName>
    </submittedName>
</protein>
<proteinExistence type="predicted"/>
<dbReference type="EMBL" id="GBXM01061459">
    <property type="protein sequence ID" value="JAH47118.1"/>
    <property type="molecule type" value="Transcribed_RNA"/>
</dbReference>
<dbReference type="AlphaFoldDB" id="A0A0E9T362"/>
<evidence type="ECO:0000313" key="1">
    <source>
        <dbReference type="EMBL" id="JAH47118.1"/>
    </source>
</evidence>
<name>A0A0E9T362_ANGAN</name>
<reference evidence="1" key="2">
    <citation type="journal article" date="2015" name="Fish Shellfish Immunol.">
        <title>Early steps in the European eel (Anguilla anguilla)-Vibrio vulnificus interaction in the gills: Role of the RtxA13 toxin.</title>
        <authorList>
            <person name="Callol A."/>
            <person name="Pajuelo D."/>
            <person name="Ebbesson L."/>
            <person name="Teles M."/>
            <person name="MacKenzie S."/>
            <person name="Amaro C."/>
        </authorList>
    </citation>
    <scope>NUCLEOTIDE SEQUENCE</scope>
</reference>
<accession>A0A0E9T362</accession>